<dbReference type="Pfam" id="PF00232">
    <property type="entry name" value="Glyco_hydro_1"/>
    <property type="match status" value="1"/>
</dbReference>
<evidence type="ECO:0000259" key="8">
    <source>
        <dbReference type="Pfam" id="PF04321"/>
    </source>
</evidence>
<gene>
    <name evidence="9" type="ORF">ACFPN5_22210</name>
</gene>
<dbReference type="PANTHER" id="PTHR10491">
    <property type="entry name" value="DTDP-4-DEHYDRORHAMNOSE REDUCTASE"/>
    <property type="match status" value="1"/>
</dbReference>
<evidence type="ECO:0000256" key="1">
    <source>
        <dbReference type="ARBA" id="ARBA00004781"/>
    </source>
</evidence>
<proteinExistence type="inferred from homology"/>
<reference evidence="10" key="1">
    <citation type="journal article" date="2019" name="Int. J. Syst. Evol. Microbiol.">
        <title>The Global Catalogue of Microorganisms (GCM) 10K type strain sequencing project: providing services to taxonomists for standard genome sequencing and annotation.</title>
        <authorList>
            <consortium name="The Broad Institute Genomics Platform"/>
            <consortium name="The Broad Institute Genome Sequencing Center for Infectious Disease"/>
            <person name="Wu L."/>
            <person name="Ma J."/>
        </authorList>
    </citation>
    <scope>NUCLEOTIDE SEQUENCE [LARGE SCALE GENOMIC DNA]</scope>
    <source>
        <strain evidence="10">KACC 12649</strain>
    </source>
</reference>
<protein>
    <recommendedName>
        <fullName evidence="4 6">dTDP-4-dehydrorhamnose reductase</fullName>
        <ecNumber evidence="3 6">1.1.1.133</ecNumber>
    </recommendedName>
</protein>
<evidence type="ECO:0000256" key="7">
    <source>
        <dbReference type="SAM" id="MobiDB-lite"/>
    </source>
</evidence>
<dbReference type="EMBL" id="JBHSMU010000016">
    <property type="protein sequence ID" value="MFC5462528.1"/>
    <property type="molecule type" value="Genomic_DNA"/>
</dbReference>
<evidence type="ECO:0000256" key="3">
    <source>
        <dbReference type="ARBA" id="ARBA00012929"/>
    </source>
</evidence>
<comment type="cofactor">
    <cofactor evidence="6">
        <name>Mg(2+)</name>
        <dbReference type="ChEBI" id="CHEBI:18420"/>
    </cofactor>
    <text evidence="6">Binds 1 Mg(2+) ion per monomer.</text>
</comment>
<dbReference type="InterPro" id="IPR036291">
    <property type="entry name" value="NAD(P)-bd_dom_sf"/>
</dbReference>
<evidence type="ECO:0000256" key="4">
    <source>
        <dbReference type="ARBA" id="ARBA00017099"/>
    </source>
</evidence>
<organism evidence="9 10">
    <name type="scientific">Massilia niabensis</name>
    <dbReference type="NCBI Taxonomy" id="544910"/>
    <lineage>
        <taxon>Bacteria</taxon>
        <taxon>Pseudomonadati</taxon>
        <taxon>Pseudomonadota</taxon>
        <taxon>Betaproteobacteria</taxon>
        <taxon>Burkholderiales</taxon>
        <taxon>Oxalobacteraceae</taxon>
        <taxon>Telluria group</taxon>
        <taxon>Massilia</taxon>
    </lineage>
</organism>
<comment type="caution">
    <text evidence="9">The sequence shown here is derived from an EMBL/GenBank/DDBJ whole genome shotgun (WGS) entry which is preliminary data.</text>
</comment>
<evidence type="ECO:0000256" key="2">
    <source>
        <dbReference type="ARBA" id="ARBA00010944"/>
    </source>
</evidence>
<dbReference type="Pfam" id="PF04321">
    <property type="entry name" value="RmlD_sub_bind"/>
    <property type="match status" value="1"/>
</dbReference>
<keyword evidence="10" id="KW-1185">Reference proteome</keyword>
<dbReference type="InterPro" id="IPR029903">
    <property type="entry name" value="RmlD-like-bd"/>
</dbReference>
<sequence length="772" mass="86001">MNNTSPNSQPRLLELWGGLECTVNRVQDEYFSQLDRNGHALRNCDIGRFASLGIRAIRYPILWERTAPDGIDKADWTWPDERLPALRDAGVTPIAGLIHHGSGPRDTSLLDPAFPERLAEYAGAVAARYPWLEYYTPVNEPCTTARFAGLYGVWYPHARDDKSFIQALLIQSRATVLCMREIRKVNPNAKLVQTDDLGKTYSTPEMAVVADFYNERRWLAWDLLCGMVGPEHKLWKYLVGTGVDIADLLWFRDNTCPPDIIGVNYYVTSERWLDHRPERYPQHHRGLADGIPCADIEASRVLATPTAGIGPLLAEIWDRYRLPLAITEAHIDANREDQLRWLLEIWEAAKTAHANGIDVRAVTVWSLLGSFDWNSLVTQNRGYYEPGPFDVRSPMPRPTALAKMMRELAGGQPLSHPVLRGQGWWRRPGRFLCTPVATPAALTSISADGHRLVGTTAAPILITGATGTLGRAFARVCQKRNLHYKLLSRRDMDIADPASVERTLAQYKPWALINTSGYVRVDDAEADIERCMRDNAHGTAILAETCARHGVHLTTFSSDLVFDGSKGSPYVESDPVTPLNVYGRSKAESETAVLAHHPGALVVRTSAFFGPWDRHNFVKLALDALERGERFVASTDMTVSPTYVPDLVHACLDLAVDRESGVWHLNNGGEVTWFELARMAADKAGIDAGGLVGQLSSEMGMAAARPSYSVLHSERAILLPRLENALERFIELRNVIDPEYEELVRTAESRQQVASGHRQQEETAPEALAGHF</sequence>
<evidence type="ECO:0000313" key="10">
    <source>
        <dbReference type="Proteomes" id="UP001596050"/>
    </source>
</evidence>
<dbReference type="InterPro" id="IPR017853">
    <property type="entry name" value="GH"/>
</dbReference>
<keyword evidence="6" id="KW-0521">NADP</keyword>
<dbReference type="Gene3D" id="3.90.25.10">
    <property type="entry name" value="UDP-galactose 4-epimerase, domain 1"/>
    <property type="match status" value="1"/>
</dbReference>
<dbReference type="EC" id="1.1.1.133" evidence="3 6"/>
<feature type="region of interest" description="Disordered" evidence="7">
    <location>
        <begin position="751"/>
        <end position="772"/>
    </location>
</feature>
<feature type="domain" description="RmlD-like substrate binding" evidence="8">
    <location>
        <begin position="460"/>
        <end position="716"/>
    </location>
</feature>
<dbReference type="Gene3D" id="3.20.20.80">
    <property type="entry name" value="Glycosidases"/>
    <property type="match status" value="1"/>
</dbReference>
<accession>A0ABW0L9G5</accession>
<keyword evidence="6" id="KW-0560">Oxidoreductase</keyword>
<comment type="catalytic activity">
    <reaction evidence="5 6">
        <text>dTDP-beta-L-rhamnose + NADP(+) = dTDP-4-dehydro-beta-L-rhamnose + NADPH + H(+)</text>
        <dbReference type="Rhea" id="RHEA:21796"/>
        <dbReference type="ChEBI" id="CHEBI:15378"/>
        <dbReference type="ChEBI" id="CHEBI:57510"/>
        <dbReference type="ChEBI" id="CHEBI:57783"/>
        <dbReference type="ChEBI" id="CHEBI:58349"/>
        <dbReference type="ChEBI" id="CHEBI:62830"/>
        <dbReference type="EC" id="1.1.1.133"/>
    </reaction>
</comment>
<name>A0ABW0L9G5_9BURK</name>
<dbReference type="Proteomes" id="UP001596050">
    <property type="component" value="Unassembled WGS sequence"/>
</dbReference>
<dbReference type="SUPFAM" id="SSF51445">
    <property type="entry name" value="(Trans)glycosidases"/>
    <property type="match status" value="1"/>
</dbReference>
<dbReference type="SUPFAM" id="SSF51735">
    <property type="entry name" value="NAD(P)-binding Rossmann-fold domains"/>
    <property type="match status" value="1"/>
</dbReference>
<evidence type="ECO:0000313" key="9">
    <source>
        <dbReference type="EMBL" id="MFC5462528.1"/>
    </source>
</evidence>
<dbReference type="Gene3D" id="3.40.50.720">
    <property type="entry name" value="NAD(P)-binding Rossmann-like Domain"/>
    <property type="match status" value="1"/>
</dbReference>
<comment type="function">
    <text evidence="6">Catalyzes the reduction of dTDP-6-deoxy-L-lyxo-4-hexulose to yield dTDP-L-rhamnose.</text>
</comment>
<dbReference type="CDD" id="cd05254">
    <property type="entry name" value="dTDP_HR_like_SDR_e"/>
    <property type="match status" value="1"/>
</dbReference>
<dbReference type="RefSeq" id="WP_379786011.1">
    <property type="nucleotide sequence ID" value="NZ_JBHSMU010000016.1"/>
</dbReference>
<comment type="similarity">
    <text evidence="2 6">Belongs to the dTDP-4-dehydrorhamnose reductase family.</text>
</comment>
<comment type="pathway">
    <text evidence="1 6">Carbohydrate biosynthesis; dTDP-L-rhamnose biosynthesis.</text>
</comment>
<evidence type="ECO:0000256" key="5">
    <source>
        <dbReference type="ARBA" id="ARBA00048200"/>
    </source>
</evidence>
<dbReference type="InterPro" id="IPR005913">
    <property type="entry name" value="dTDP_dehydrorham_reduct"/>
</dbReference>
<evidence type="ECO:0000256" key="6">
    <source>
        <dbReference type="RuleBase" id="RU364082"/>
    </source>
</evidence>
<dbReference type="InterPro" id="IPR001360">
    <property type="entry name" value="Glyco_hydro_1"/>
</dbReference>
<dbReference type="PANTHER" id="PTHR10491:SF4">
    <property type="entry name" value="METHIONINE ADENOSYLTRANSFERASE 2 SUBUNIT BETA"/>
    <property type="match status" value="1"/>
</dbReference>